<reference evidence="2" key="1">
    <citation type="submission" date="2016-08" db="EMBL/GenBank/DDBJ databases">
        <authorList>
            <person name="Varghese N."/>
            <person name="Submissions Spin"/>
        </authorList>
    </citation>
    <scope>NUCLEOTIDE SEQUENCE [LARGE SCALE GENOMIC DNA]</scope>
    <source>
        <strain evidence="2">R-53094</strain>
    </source>
</reference>
<dbReference type="OrthoDB" id="2284435at2"/>
<organism evidence="1 2">
    <name type="scientific">Weissella bombi</name>
    <dbReference type="NCBI Taxonomy" id="1505725"/>
    <lineage>
        <taxon>Bacteria</taxon>
        <taxon>Bacillati</taxon>
        <taxon>Bacillota</taxon>
        <taxon>Bacilli</taxon>
        <taxon>Lactobacillales</taxon>
        <taxon>Lactobacillaceae</taxon>
        <taxon>Weissella</taxon>
    </lineage>
</organism>
<accession>A0A1C4AWW1</accession>
<evidence type="ECO:0000313" key="2">
    <source>
        <dbReference type="Proteomes" id="UP000199268"/>
    </source>
</evidence>
<name>A0A1C4AWW1_9LACO</name>
<protein>
    <submittedName>
        <fullName evidence="1">Uncharacterized protein</fullName>
    </submittedName>
</protein>
<evidence type="ECO:0000313" key="1">
    <source>
        <dbReference type="EMBL" id="SCB99113.1"/>
    </source>
</evidence>
<dbReference type="STRING" id="1505725.GA0061074_10770"/>
<dbReference type="EMBL" id="FMAO01000007">
    <property type="protein sequence ID" value="SCB99113.1"/>
    <property type="molecule type" value="Genomic_DNA"/>
</dbReference>
<dbReference type="AlphaFoldDB" id="A0A1C4AWW1"/>
<sequence>MTDQKVLSKQDQYFYELIKQQVSTVSDGNDTIASITDYQVDQALKQAYGYTDDQLANMDEESSSENLLRKAGSTRIVFHGAKKKGNFDLYLSASMLNKIKKAGIGVGVSLIAGVTGAFPGVGRAISWAIKQAIAKMVVNGGSKFKAGRIYYSRKFRTAGWRYQ</sequence>
<gene>
    <name evidence="1" type="ORF">GA0061074_10770</name>
</gene>
<dbReference type="Proteomes" id="UP000199268">
    <property type="component" value="Unassembled WGS sequence"/>
</dbReference>
<keyword evidence="2" id="KW-1185">Reference proteome</keyword>
<proteinExistence type="predicted"/>
<dbReference type="RefSeq" id="WP_092462800.1">
    <property type="nucleotide sequence ID" value="NZ_BJEE01000006.1"/>
</dbReference>